<dbReference type="OrthoDB" id="6231306at2759"/>
<evidence type="ECO:0000313" key="13">
    <source>
        <dbReference type="RefSeq" id="XP_035665888.1"/>
    </source>
</evidence>
<evidence type="ECO:0000256" key="1">
    <source>
        <dbReference type="ARBA" id="ARBA00004479"/>
    </source>
</evidence>
<dbReference type="Pfam" id="PF00051">
    <property type="entry name" value="Kringle"/>
    <property type="match status" value="1"/>
</dbReference>
<evidence type="ECO:0000256" key="7">
    <source>
        <dbReference type="PROSITE-ProRule" id="PRU00121"/>
    </source>
</evidence>
<evidence type="ECO:0000259" key="9">
    <source>
        <dbReference type="PROSITE" id="PS50038"/>
    </source>
</evidence>
<dbReference type="FunFam" id="1.10.2000.10:FF:000020">
    <property type="entry name" value="Uncharacterized protein"/>
    <property type="match status" value="1"/>
</dbReference>
<gene>
    <name evidence="13" type="primary">LOC118409127</name>
</gene>
<evidence type="ECO:0000256" key="6">
    <source>
        <dbReference type="ARBA" id="ARBA00023157"/>
    </source>
</evidence>
<dbReference type="CDD" id="cd00033">
    <property type="entry name" value="CCP"/>
    <property type="match status" value="1"/>
</dbReference>
<accession>A0A9J7KLC5</accession>
<dbReference type="SMART" id="SM00063">
    <property type="entry name" value="FRI"/>
    <property type="match status" value="1"/>
</dbReference>
<evidence type="ECO:0000259" key="10">
    <source>
        <dbReference type="PROSITE" id="PS50070"/>
    </source>
</evidence>
<keyword evidence="4" id="KW-0547">Nucleotide-binding</keyword>
<dbReference type="FunFam" id="2.10.70.10:FF:000155">
    <property type="entry name" value="Uncharacterized protein"/>
    <property type="match status" value="1"/>
</dbReference>
<feature type="domain" description="Kringle" evidence="10">
    <location>
        <begin position="115"/>
        <end position="190"/>
    </location>
</feature>
<keyword evidence="8" id="KW-0768">Sushi</keyword>
<proteinExistence type="predicted"/>
<feature type="domain" description="FZ" evidence="9">
    <location>
        <begin position="1"/>
        <end position="119"/>
    </location>
</feature>
<evidence type="ECO:0000256" key="5">
    <source>
        <dbReference type="ARBA" id="ARBA00022840"/>
    </source>
</evidence>
<dbReference type="SMART" id="SM00032">
    <property type="entry name" value="CCP"/>
    <property type="match status" value="1"/>
</dbReference>
<dbReference type="PROSITE" id="PS50038">
    <property type="entry name" value="FZ"/>
    <property type="match status" value="1"/>
</dbReference>
<dbReference type="InterPro" id="IPR013806">
    <property type="entry name" value="Kringle-like"/>
</dbReference>
<dbReference type="FunFam" id="2.40.20.10:FF:000029">
    <property type="entry name" value="Uncharacterized protein"/>
    <property type="match status" value="1"/>
</dbReference>
<feature type="domain" description="Sushi" evidence="11">
    <location>
        <begin position="273"/>
        <end position="340"/>
    </location>
</feature>
<dbReference type="Gene3D" id="2.10.70.10">
    <property type="entry name" value="Complement Module, domain 1"/>
    <property type="match status" value="1"/>
</dbReference>
<dbReference type="SUPFAM" id="SSF57440">
    <property type="entry name" value="Kringle-like"/>
    <property type="match status" value="1"/>
</dbReference>
<reference evidence="12" key="1">
    <citation type="journal article" date="2020" name="Nat. Ecol. Evol.">
        <title>Deeply conserved synteny resolves early events in vertebrate evolution.</title>
        <authorList>
            <person name="Simakov O."/>
            <person name="Marletaz F."/>
            <person name="Yue J.X."/>
            <person name="O'Connell B."/>
            <person name="Jenkins J."/>
            <person name="Brandt A."/>
            <person name="Calef R."/>
            <person name="Tung C.H."/>
            <person name="Huang T.K."/>
            <person name="Schmutz J."/>
            <person name="Satoh N."/>
            <person name="Yu J.K."/>
            <person name="Putnam N.H."/>
            <person name="Green R.E."/>
            <person name="Rokhsar D.S."/>
        </authorList>
    </citation>
    <scope>NUCLEOTIDE SEQUENCE [LARGE SCALE GENOMIC DNA]</scope>
    <source>
        <strain evidence="12">S238N-H82</strain>
    </source>
</reference>
<dbReference type="Gene3D" id="1.10.2000.10">
    <property type="entry name" value="Frizzled cysteine-rich domain"/>
    <property type="match status" value="1"/>
</dbReference>
<dbReference type="KEGG" id="bfo:118409127"/>
<dbReference type="PROSITE" id="PS50923">
    <property type="entry name" value="SUSHI"/>
    <property type="match status" value="1"/>
</dbReference>
<dbReference type="InterPro" id="IPR038178">
    <property type="entry name" value="Kringle_sf"/>
</dbReference>
<evidence type="ECO:0000313" key="12">
    <source>
        <dbReference type="Proteomes" id="UP000001554"/>
    </source>
</evidence>
<dbReference type="CDD" id="cd07066">
    <property type="entry name" value="CRD_FZ"/>
    <property type="match status" value="1"/>
</dbReference>
<sequence>MCREIEYQNMTLPNPLDFTHTTVAQVENSTTFSTLSTLADSKCHPRVRDLVCATIVPRCESSPNLRQQLPCRSWCEEVKFSCGELDSWSAFPSCEIFPHANCNNVNTSRTPEGEECFDGNGANYRGDEARGPVSGVDCDRWDDDPTFTAPFPWANLVENKCRNPGAHGDTRPWCFTSSTSGFEYCDVIPCKALRDLRRSSPPIPTQDRRLKIPAETQYADDFDISSSSHHLENIHEEALKVLPEWKLHANASKTERVHICLEKDMEEEWRKIKGCKDPGNPTFGKRRPILKFYWPGETITYTCDTGFMFKKDSPPNKAQCVINNTTGEAYWATKRPNCEGKNY</sequence>
<evidence type="ECO:0000256" key="2">
    <source>
        <dbReference type="ARBA" id="ARBA00022553"/>
    </source>
</evidence>
<dbReference type="SUPFAM" id="SSF57535">
    <property type="entry name" value="Complement control module/SCR domain"/>
    <property type="match status" value="1"/>
</dbReference>
<dbReference type="InterPro" id="IPR020067">
    <property type="entry name" value="Frizzled_dom"/>
</dbReference>
<name>A0A9J7KLC5_BRAFL</name>
<dbReference type="InterPro" id="IPR035976">
    <property type="entry name" value="Sushi/SCR/CCP_sf"/>
</dbReference>
<dbReference type="RefSeq" id="XP_035665888.1">
    <property type="nucleotide sequence ID" value="XM_035809995.1"/>
</dbReference>
<dbReference type="PROSITE" id="PS50070">
    <property type="entry name" value="KRINGLE_2"/>
    <property type="match status" value="1"/>
</dbReference>
<dbReference type="InterPro" id="IPR000436">
    <property type="entry name" value="Sushi_SCR_CCP_dom"/>
</dbReference>
<dbReference type="GeneID" id="118409127"/>
<dbReference type="PANTHER" id="PTHR46335:SF1">
    <property type="entry name" value="CUBILIN"/>
    <property type="match status" value="1"/>
</dbReference>
<keyword evidence="3 7" id="KW-0420">Kringle</keyword>
<dbReference type="SUPFAM" id="SSF63501">
    <property type="entry name" value="Frizzled cysteine-rich domain"/>
    <property type="match status" value="1"/>
</dbReference>
<dbReference type="AlphaFoldDB" id="A0A9J7KLC5"/>
<evidence type="ECO:0000256" key="4">
    <source>
        <dbReference type="ARBA" id="ARBA00022741"/>
    </source>
</evidence>
<comment type="subcellular location">
    <subcellularLocation>
        <location evidence="1">Membrane</location>
        <topology evidence="1">Single-pass type I membrane protein</topology>
    </subcellularLocation>
</comment>
<dbReference type="GO" id="GO:0016020">
    <property type="term" value="C:membrane"/>
    <property type="evidence" value="ECO:0007669"/>
    <property type="project" value="UniProtKB-SubCell"/>
</dbReference>
<dbReference type="Gene3D" id="2.40.20.10">
    <property type="entry name" value="Plasminogen Kringle 4"/>
    <property type="match status" value="1"/>
</dbReference>
<comment type="caution">
    <text evidence="7">Lacks conserved residue(s) required for the propagation of feature annotation.</text>
</comment>
<organism evidence="12 13">
    <name type="scientific">Branchiostoma floridae</name>
    <name type="common">Florida lancelet</name>
    <name type="synonym">Amphioxus</name>
    <dbReference type="NCBI Taxonomy" id="7739"/>
    <lineage>
        <taxon>Eukaryota</taxon>
        <taxon>Metazoa</taxon>
        <taxon>Chordata</taxon>
        <taxon>Cephalochordata</taxon>
        <taxon>Leptocardii</taxon>
        <taxon>Amphioxiformes</taxon>
        <taxon>Branchiostomatidae</taxon>
        <taxon>Branchiostoma</taxon>
    </lineage>
</organism>
<protein>
    <submittedName>
        <fullName evidence="13">Plasminogen-like</fullName>
    </submittedName>
</protein>
<dbReference type="InterPro" id="IPR036790">
    <property type="entry name" value="Frizzled_dom_sf"/>
</dbReference>
<dbReference type="OMA" id="WANLVEN"/>
<dbReference type="PRINTS" id="PR00018">
    <property type="entry name" value="KRINGLE"/>
</dbReference>
<dbReference type="Pfam" id="PF01392">
    <property type="entry name" value="Fz"/>
    <property type="match status" value="1"/>
</dbReference>
<keyword evidence="6" id="KW-1015">Disulfide bond</keyword>
<evidence type="ECO:0000259" key="11">
    <source>
        <dbReference type="PROSITE" id="PS50923"/>
    </source>
</evidence>
<dbReference type="PANTHER" id="PTHR46335">
    <property type="entry name" value="CUBILIN"/>
    <property type="match status" value="1"/>
</dbReference>
<dbReference type="SMART" id="SM00130">
    <property type="entry name" value="KR"/>
    <property type="match status" value="1"/>
</dbReference>
<dbReference type="Proteomes" id="UP000001554">
    <property type="component" value="Chromosome 2"/>
</dbReference>
<keyword evidence="12" id="KW-1185">Reference proteome</keyword>
<dbReference type="InterPro" id="IPR000001">
    <property type="entry name" value="Kringle"/>
</dbReference>
<keyword evidence="2" id="KW-0597">Phosphoprotein</keyword>
<dbReference type="GO" id="GO:0005524">
    <property type="term" value="F:ATP binding"/>
    <property type="evidence" value="ECO:0007669"/>
    <property type="project" value="UniProtKB-KW"/>
</dbReference>
<reference evidence="13" key="2">
    <citation type="submission" date="2025-08" db="UniProtKB">
        <authorList>
            <consortium name="RefSeq"/>
        </authorList>
    </citation>
    <scope>IDENTIFICATION</scope>
    <source>
        <strain evidence="13">S238N-H82</strain>
        <tissue evidence="13">Testes</tissue>
    </source>
</reference>
<evidence type="ECO:0000256" key="3">
    <source>
        <dbReference type="ARBA" id="ARBA00022572"/>
    </source>
</evidence>
<keyword evidence="5" id="KW-0067">ATP-binding</keyword>
<evidence type="ECO:0000256" key="8">
    <source>
        <dbReference type="PROSITE-ProRule" id="PRU00302"/>
    </source>
</evidence>